<dbReference type="PROSITE" id="PS50089">
    <property type="entry name" value="ZF_RING_2"/>
    <property type="match status" value="1"/>
</dbReference>
<feature type="compositionally biased region" description="Low complexity" evidence="2">
    <location>
        <begin position="1"/>
        <end position="13"/>
    </location>
</feature>
<dbReference type="EMBL" id="AMWN01000001">
    <property type="protein sequence ID" value="EXJ96499.1"/>
    <property type="molecule type" value="Genomic_DNA"/>
</dbReference>
<feature type="compositionally biased region" description="Low complexity" evidence="2">
    <location>
        <begin position="71"/>
        <end position="80"/>
    </location>
</feature>
<dbReference type="PANTHER" id="PTHR21540:SF0">
    <property type="entry name" value="PHD FAMILY PROTEIN"/>
    <property type="match status" value="1"/>
</dbReference>
<dbReference type="Gene3D" id="3.30.40.10">
    <property type="entry name" value="Zinc/RING finger domain, C3HC4 (zinc finger)"/>
    <property type="match status" value="1"/>
</dbReference>
<dbReference type="PROSITE" id="PS50966">
    <property type="entry name" value="ZF_SWIM"/>
    <property type="match status" value="1"/>
</dbReference>
<dbReference type="OrthoDB" id="2122982at2759"/>
<dbReference type="RefSeq" id="XP_007720728.1">
    <property type="nucleotide sequence ID" value="XM_007722538.1"/>
</dbReference>
<dbReference type="GeneID" id="19156527"/>
<dbReference type="InterPro" id="IPR013083">
    <property type="entry name" value="Znf_RING/FYVE/PHD"/>
</dbReference>
<organism evidence="5 6">
    <name type="scientific">Capronia coronata CBS 617.96</name>
    <dbReference type="NCBI Taxonomy" id="1182541"/>
    <lineage>
        <taxon>Eukaryota</taxon>
        <taxon>Fungi</taxon>
        <taxon>Dikarya</taxon>
        <taxon>Ascomycota</taxon>
        <taxon>Pezizomycotina</taxon>
        <taxon>Eurotiomycetes</taxon>
        <taxon>Chaetothyriomycetidae</taxon>
        <taxon>Chaetothyriales</taxon>
        <taxon>Herpotrichiellaceae</taxon>
        <taxon>Capronia</taxon>
    </lineage>
</organism>
<dbReference type="SUPFAM" id="SSF57850">
    <property type="entry name" value="RING/U-box"/>
    <property type="match status" value="1"/>
</dbReference>
<evidence type="ECO:0000256" key="1">
    <source>
        <dbReference type="PROSITE-ProRule" id="PRU00175"/>
    </source>
</evidence>
<feature type="compositionally biased region" description="Basic residues" evidence="2">
    <location>
        <begin position="81"/>
        <end position="91"/>
    </location>
</feature>
<comment type="caution">
    <text evidence="5">The sequence shown here is derived from an EMBL/GenBank/DDBJ whole genome shotgun (WGS) entry which is preliminary data.</text>
</comment>
<accession>W9ZPU9</accession>
<dbReference type="Pfam" id="PF13639">
    <property type="entry name" value="zf-RING_2"/>
    <property type="match status" value="1"/>
</dbReference>
<dbReference type="InterPro" id="IPR007527">
    <property type="entry name" value="Znf_SWIM"/>
</dbReference>
<feature type="domain" description="RING-type" evidence="3">
    <location>
        <begin position="231"/>
        <end position="279"/>
    </location>
</feature>
<evidence type="ECO:0000256" key="2">
    <source>
        <dbReference type="SAM" id="MobiDB-lite"/>
    </source>
</evidence>
<feature type="domain" description="SWIM-type" evidence="4">
    <location>
        <begin position="151"/>
        <end position="183"/>
    </location>
</feature>
<dbReference type="eggNOG" id="ENOG502RZA9">
    <property type="taxonomic scope" value="Eukaryota"/>
</dbReference>
<proteinExistence type="predicted"/>
<dbReference type="PANTHER" id="PTHR21540">
    <property type="entry name" value="RING FINGER AND SWIM DOMAIN-CONTAINING PROTEIN 2"/>
    <property type="match status" value="1"/>
</dbReference>
<feature type="compositionally biased region" description="Polar residues" evidence="2">
    <location>
        <begin position="53"/>
        <end position="66"/>
    </location>
</feature>
<evidence type="ECO:0000259" key="4">
    <source>
        <dbReference type="PROSITE" id="PS50966"/>
    </source>
</evidence>
<dbReference type="CDD" id="cd16494">
    <property type="entry name" value="RING-CH-C4HC3_ZSWM2"/>
    <property type="match status" value="1"/>
</dbReference>
<keyword evidence="6" id="KW-1185">Reference proteome</keyword>
<keyword evidence="1" id="KW-0862">Zinc</keyword>
<reference evidence="5 6" key="1">
    <citation type="submission" date="2013-03" db="EMBL/GenBank/DDBJ databases">
        <title>The Genome Sequence of Capronia coronata CBS 617.96.</title>
        <authorList>
            <consortium name="The Broad Institute Genomics Platform"/>
            <person name="Cuomo C."/>
            <person name="de Hoog S."/>
            <person name="Gorbushina A."/>
            <person name="Walker B."/>
            <person name="Young S.K."/>
            <person name="Zeng Q."/>
            <person name="Gargeya S."/>
            <person name="Fitzgerald M."/>
            <person name="Haas B."/>
            <person name="Abouelleil A."/>
            <person name="Allen A.W."/>
            <person name="Alvarado L."/>
            <person name="Arachchi H.M."/>
            <person name="Berlin A.M."/>
            <person name="Chapman S.B."/>
            <person name="Gainer-Dewar J."/>
            <person name="Goldberg J."/>
            <person name="Griggs A."/>
            <person name="Gujja S."/>
            <person name="Hansen M."/>
            <person name="Howarth C."/>
            <person name="Imamovic A."/>
            <person name="Ireland A."/>
            <person name="Larimer J."/>
            <person name="McCowan C."/>
            <person name="Murphy C."/>
            <person name="Pearson M."/>
            <person name="Poon T.W."/>
            <person name="Priest M."/>
            <person name="Roberts A."/>
            <person name="Saif S."/>
            <person name="Shea T."/>
            <person name="Sisk P."/>
            <person name="Sykes S."/>
            <person name="Wortman J."/>
            <person name="Nusbaum C."/>
            <person name="Birren B."/>
        </authorList>
    </citation>
    <scope>NUCLEOTIDE SEQUENCE [LARGE SCALE GENOMIC DNA]</scope>
    <source>
        <strain evidence="5 6">CBS 617.96</strain>
    </source>
</reference>
<dbReference type="GO" id="GO:0061630">
    <property type="term" value="F:ubiquitin protein ligase activity"/>
    <property type="evidence" value="ECO:0007669"/>
    <property type="project" value="InterPro"/>
</dbReference>
<sequence length="334" mass="37067">MPSTTVSSRVSRSGAITKPTSKSYSPPQRPSAGIRARAERMLKQLQEDDPLNSLKTTQKSKSNEIQKSSHRSPSSPSSISPRRRAPSKKVAKSPGEEKRLRKYRAKPPGSFLTKLERARTQRMVVLGRTRGTVDGAPYEEIEIVGSTGNVYQVTVSREPVCTCPDSYKGNECKHKVYALHTVLRAPEHLQYQLALLTSELEDIFANAPPLPGDVCSDTNLNGKRKPADGECPICYMDLDESHNRLVWCKAQCGHNMHKSCFDQWAATRAGGQVSCVYCRAPWEMDIGDAATVKAAGAYSAEGYINVADQFGLSRARDYSGYYQPWARRHFGHGW</sequence>
<dbReference type="HOGENOM" id="CLU_037984_1_0_1"/>
<keyword evidence="1" id="KW-0479">Metal-binding</keyword>
<evidence type="ECO:0000313" key="6">
    <source>
        <dbReference type="Proteomes" id="UP000019484"/>
    </source>
</evidence>
<dbReference type="InterPro" id="IPR039903">
    <property type="entry name" value="Zswim2"/>
</dbReference>
<dbReference type="STRING" id="1182541.W9ZPU9"/>
<protein>
    <submittedName>
        <fullName evidence="5">Uncharacterized protein</fullName>
    </submittedName>
</protein>
<gene>
    <name evidence="5" type="ORF">A1O1_01625</name>
</gene>
<name>W9ZPU9_9EURO</name>
<feature type="region of interest" description="Disordered" evidence="2">
    <location>
        <begin position="1"/>
        <end position="108"/>
    </location>
</feature>
<evidence type="ECO:0000259" key="3">
    <source>
        <dbReference type="PROSITE" id="PS50089"/>
    </source>
</evidence>
<evidence type="ECO:0000313" key="5">
    <source>
        <dbReference type="EMBL" id="EXJ96499.1"/>
    </source>
</evidence>
<feature type="compositionally biased region" description="Basic and acidic residues" evidence="2">
    <location>
        <begin position="36"/>
        <end position="46"/>
    </location>
</feature>
<dbReference type="AlphaFoldDB" id="W9ZPU9"/>
<keyword evidence="1" id="KW-0863">Zinc-finger</keyword>
<dbReference type="Proteomes" id="UP000019484">
    <property type="component" value="Unassembled WGS sequence"/>
</dbReference>
<dbReference type="GO" id="GO:0008270">
    <property type="term" value="F:zinc ion binding"/>
    <property type="evidence" value="ECO:0007669"/>
    <property type="project" value="UniProtKB-KW"/>
</dbReference>
<dbReference type="InterPro" id="IPR001841">
    <property type="entry name" value="Znf_RING"/>
</dbReference>